<feature type="domain" description="RING-type" evidence="15">
    <location>
        <begin position="1393"/>
        <end position="1620"/>
    </location>
</feature>
<dbReference type="InterPro" id="IPR017907">
    <property type="entry name" value="Znf_RING_CS"/>
</dbReference>
<evidence type="ECO:0000256" key="1">
    <source>
        <dbReference type="ARBA" id="ARBA00004173"/>
    </source>
</evidence>
<evidence type="ECO:0000313" key="17">
    <source>
        <dbReference type="Proteomes" id="UP000838878"/>
    </source>
</evidence>
<dbReference type="SUPFAM" id="SSF160909">
    <property type="entry name" value="ATP12-like"/>
    <property type="match status" value="2"/>
</dbReference>
<gene>
    <name evidence="16" type="ORF">BINO364_LOCUS11615</name>
</gene>
<keyword evidence="17" id="KW-1185">Reference proteome</keyword>
<dbReference type="EMBL" id="OV170225">
    <property type="protein sequence ID" value="CAH0726110.1"/>
    <property type="molecule type" value="Genomic_DNA"/>
</dbReference>
<evidence type="ECO:0000256" key="3">
    <source>
        <dbReference type="ARBA" id="ARBA00022679"/>
    </source>
</evidence>
<keyword evidence="9" id="KW-0809">Transit peptide</keyword>
<keyword evidence="8" id="KW-0862">Zinc</keyword>
<dbReference type="SUPFAM" id="SSF57850">
    <property type="entry name" value="RING/U-box"/>
    <property type="match status" value="3"/>
</dbReference>
<dbReference type="PANTHER" id="PTHR21013">
    <property type="entry name" value="ATP SYNTHASE MITOCHONDRIAL F1 COMPLEX ASSEMBLY FACTOR 2/ATP12 PROTEIN, MITOCHONDRIAL PRECURSOR"/>
    <property type="match status" value="1"/>
</dbReference>
<dbReference type="InterPro" id="IPR023335">
    <property type="entry name" value="ATP12_ortho_dom_sf"/>
</dbReference>
<protein>
    <recommendedName>
        <fullName evidence="18">RBR-type E3 ubiquitin transferase</fullName>
    </recommendedName>
</protein>
<evidence type="ECO:0000256" key="10">
    <source>
        <dbReference type="ARBA" id="ARBA00023128"/>
    </source>
</evidence>
<dbReference type="Pfam" id="PF07542">
    <property type="entry name" value="ATP12"/>
    <property type="match status" value="2"/>
</dbReference>
<evidence type="ECO:0000256" key="13">
    <source>
        <dbReference type="SAM" id="MobiDB-lite"/>
    </source>
</evidence>
<proteinExistence type="inferred from homology"/>
<evidence type="ECO:0008006" key="18">
    <source>
        <dbReference type="Google" id="ProtNLM"/>
    </source>
</evidence>
<evidence type="ECO:0000259" key="15">
    <source>
        <dbReference type="PROSITE" id="PS51873"/>
    </source>
</evidence>
<evidence type="ECO:0000256" key="7">
    <source>
        <dbReference type="ARBA" id="ARBA00022786"/>
    </source>
</evidence>
<dbReference type="InterPro" id="IPR011419">
    <property type="entry name" value="ATP12_ATP_synth-F1-assembly"/>
</dbReference>
<keyword evidence="5" id="KW-0677">Repeat</keyword>
<comment type="subcellular location">
    <subcellularLocation>
        <location evidence="1">Mitochondrion</location>
    </subcellularLocation>
</comment>
<dbReference type="InterPro" id="IPR047557">
    <property type="entry name" value="Rcat_RBR_HOIL1"/>
</dbReference>
<feature type="region of interest" description="Disordered" evidence="13">
    <location>
        <begin position="1041"/>
        <end position="1066"/>
    </location>
</feature>
<accession>A0A8J9VGS9</accession>
<feature type="compositionally biased region" description="Basic and acidic residues" evidence="13">
    <location>
        <begin position="729"/>
        <end position="745"/>
    </location>
</feature>
<evidence type="ECO:0000313" key="16">
    <source>
        <dbReference type="EMBL" id="CAH0726110.1"/>
    </source>
</evidence>
<dbReference type="GO" id="GO:0016740">
    <property type="term" value="F:transferase activity"/>
    <property type="evidence" value="ECO:0007669"/>
    <property type="project" value="UniProtKB-KW"/>
</dbReference>
<feature type="region of interest" description="Disordered" evidence="13">
    <location>
        <begin position="481"/>
        <end position="532"/>
    </location>
</feature>
<feature type="region of interest" description="Disordered" evidence="13">
    <location>
        <begin position="729"/>
        <end position="762"/>
    </location>
</feature>
<dbReference type="PROSITE" id="PS50089">
    <property type="entry name" value="ZF_RING_2"/>
    <property type="match status" value="1"/>
</dbReference>
<organism evidence="16 17">
    <name type="scientific">Brenthis ino</name>
    <name type="common">lesser marbled fritillary</name>
    <dbReference type="NCBI Taxonomy" id="405034"/>
    <lineage>
        <taxon>Eukaryota</taxon>
        <taxon>Metazoa</taxon>
        <taxon>Ecdysozoa</taxon>
        <taxon>Arthropoda</taxon>
        <taxon>Hexapoda</taxon>
        <taxon>Insecta</taxon>
        <taxon>Pterygota</taxon>
        <taxon>Neoptera</taxon>
        <taxon>Endopterygota</taxon>
        <taxon>Lepidoptera</taxon>
        <taxon>Glossata</taxon>
        <taxon>Ditrysia</taxon>
        <taxon>Papilionoidea</taxon>
        <taxon>Nymphalidae</taxon>
        <taxon>Heliconiinae</taxon>
        <taxon>Argynnini</taxon>
        <taxon>Brenthis</taxon>
    </lineage>
</organism>
<dbReference type="GO" id="GO:0005739">
    <property type="term" value="C:mitochondrion"/>
    <property type="evidence" value="ECO:0007669"/>
    <property type="project" value="UniProtKB-SubCell"/>
</dbReference>
<feature type="non-terminal residue" evidence="16">
    <location>
        <position position="1624"/>
    </location>
</feature>
<comment type="similarity">
    <text evidence="2">Belongs to the ATP12 family.</text>
</comment>
<feature type="compositionally biased region" description="Basic and acidic residues" evidence="13">
    <location>
        <begin position="1041"/>
        <end position="1057"/>
    </location>
</feature>
<keyword evidence="4" id="KW-0479">Metal-binding</keyword>
<evidence type="ECO:0000256" key="11">
    <source>
        <dbReference type="ARBA" id="ARBA00023186"/>
    </source>
</evidence>
<dbReference type="CDD" id="cd16633">
    <property type="entry name" value="mRING-HC-C3HC3D_RBR_HOIL1"/>
    <property type="match status" value="1"/>
</dbReference>
<dbReference type="InterPro" id="IPR042272">
    <property type="entry name" value="ATP12_ATP_synth-F1-assembly_N"/>
</dbReference>
<evidence type="ECO:0000256" key="9">
    <source>
        <dbReference type="ARBA" id="ARBA00022946"/>
    </source>
</evidence>
<evidence type="ECO:0000256" key="6">
    <source>
        <dbReference type="ARBA" id="ARBA00022771"/>
    </source>
</evidence>
<dbReference type="PANTHER" id="PTHR21013:SF10">
    <property type="entry name" value="ATP SYNTHASE MITOCHONDRIAL F1 COMPLEX ASSEMBLY FACTOR 2"/>
    <property type="match status" value="1"/>
</dbReference>
<dbReference type="Gene3D" id="3.10.20.90">
    <property type="entry name" value="Phosphatidylinositol 3-kinase Catalytic Subunit, Chain A, domain 1"/>
    <property type="match status" value="1"/>
</dbReference>
<keyword evidence="11" id="KW-0143">Chaperone</keyword>
<dbReference type="InterPro" id="IPR013083">
    <property type="entry name" value="Znf_RING/FYVE/PHD"/>
</dbReference>
<dbReference type="InterPro" id="IPR047559">
    <property type="entry name" value="HOIL1_RBR_mRING-HC-C3HC3D"/>
</dbReference>
<keyword evidence="3" id="KW-0808">Transferase</keyword>
<evidence type="ECO:0000256" key="2">
    <source>
        <dbReference type="ARBA" id="ARBA00008231"/>
    </source>
</evidence>
<evidence type="ECO:0000259" key="14">
    <source>
        <dbReference type="PROSITE" id="PS50089"/>
    </source>
</evidence>
<dbReference type="CDD" id="cd20345">
    <property type="entry name" value="BRcat_RBR_HOIL1"/>
    <property type="match status" value="1"/>
</dbReference>
<dbReference type="CDD" id="cd20358">
    <property type="entry name" value="Rcat_RBR_HOIL1"/>
    <property type="match status" value="1"/>
</dbReference>
<dbReference type="Gene3D" id="3.30.2180.10">
    <property type="entry name" value="ATP12-like"/>
    <property type="match status" value="1"/>
</dbReference>
<evidence type="ECO:0000256" key="8">
    <source>
        <dbReference type="ARBA" id="ARBA00022833"/>
    </source>
</evidence>
<evidence type="ECO:0000256" key="12">
    <source>
        <dbReference type="PROSITE-ProRule" id="PRU00175"/>
    </source>
</evidence>
<dbReference type="Proteomes" id="UP000838878">
    <property type="component" value="Chromosome 5"/>
</dbReference>
<dbReference type="GO" id="GO:0033615">
    <property type="term" value="P:mitochondrial proton-transporting ATP synthase complex assembly"/>
    <property type="evidence" value="ECO:0007669"/>
    <property type="project" value="TreeGrafter"/>
</dbReference>
<feature type="compositionally biased region" description="Low complexity" evidence="13">
    <location>
        <begin position="749"/>
        <end position="758"/>
    </location>
</feature>
<dbReference type="InterPro" id="IPR001841">
    <property type="entry name" value="Znf_RING"/>
</dbReference>
<dbReference type="Gene3D" id="1.10.3580.10">
    <property type="entry name" value="ATP12 ATPase"/>
    <property type="match status" value="2"/>
</dbReference>
<dbReference type="FunFam" id="3.30.40.10:FF:000137">
    <property type="entry name" value="RanBP-type and C3HC4-type zinc finger-containing protein 1"/>
    <property type="match status" value="1"/>
</dbReference>
<dbReference type="Gene3D" id="3.30.40.10">
    <property type="entry name" value="Zinc/RING finger domain, C3HC4 (zinc finger)"/>
    <property type="match status" value="1"/>
</dbReference>
<keyword evidence="6 12" id="KW-0863">Zinc-finger</keyword>
<dbReference type="OrthoDB" id="261960at2759"/>
<dbReference type="PROSITE" id="PS00518">
    <property type="entry name" value="ZF_RING_1"/>
    <property type="match status" value="1"/>
</dbReference>
<evidence type="ECO:0000256" key="4">
    <source>
        <dbReference type="ARBA" id="ARBA00022723"/>
    </source>
</evidence>
<dbReference type="GO" id="GO:0008270">
    <property type="term" value="F:zinc ion binding"/>
    <property type="evidence" value="ECO:0007669"/>
    <property type="project" value="UniProtKB-KW"/>
</dbReference>
<sequence length="1624" mass="182966">MHLTALCNTALDNPGKLTSHDIVSYLLDFIATDTLLFYSEEEELRLLQEKKWAPVLEWFNKRFGVKQEVSQNLEPPPVATETRAILARHLLSYDFPALNATHKRFYRRTDIVQNEKNWEVTLDHRRLKTPNGKVLTVNAEPLARAIAAEWDAQNEYIAQPTMHLTALCNTALDNPGKLTSHDIVSYLLDFIATDTLLFYSEEEELRLLQEKKWAPVLEWFNKRFGVKQEVSQNLEPPPVATETRAILARHLLSYDFPALNAINFGVEALKSPILMLACIDRYLEPKSAVMLARLEEEYQLLRWGHVPWAHELNQAEMTMRVTASILVVQSSSERHSAAAKQAKNEQNTLIFTTFWVMNGDVEVEAPRPRPLSSGIWTLFSWLRRTERSSSSESVSSVGSDRTAASFDFLAPFHYKHVNEPLVLPQNPITETYKKRLLERNIRRQNDQDLTLRRKYGLYTEEGLGYDAFSLPPARKIPKDSVRLRRATSEGSQRRAAYVPGKRRAPLPPTINISNSLPRTYKRKRPAPKPPTKLIEENKENIEINKILQMDSKSTQEKRLSENNFSLECKIEKPMKQDHLNKDVKLRSDKSFLKQIFDSKKRYSAIDTTHVKLLPSISELDKQAAEIIEMKRSLDARRGYNNNDILKLSGTEGNWICTICLRKYKMTIKFCTYCVITKEPKETVFTNANINKNVTSTNVTNTCIQTENICKSGRRNDVDEKKKLREMLKEMKDSLPKRPKHDKRDNSNILPTTETPTLPIGSSMKLDKKISDNILFNEISANKSNETKVNIQQAKNSFLLSQPCSSKQIVSDIVLSNLGKLKVHNNGLSTGNFGNSPKVDVPSTKCELVNKISELPKKLEHLENKVITENKKNDITVNNISTEPQNANKILNLGKNEPKSVTKNKECIAALPKDSNSTGSKALLDNVNKDNETVISAIKKISKSNDRKDNLSDNYKTTQDKFKRQSVLIPIKEVEVINEKLDEMPRNKIETIRLGDVISSKEIQGSNGTSATDMDKNSNFHTPLKISSLLNPIYCPKKKILEDTSKNSQTDAHKESRGSPKLNIANNGSIVVSDIPKHVFTDTNPKTSCSGSDIKEPENTQKNCSITKTKENIYLNELTRVNRPDVKSSENNLDIHAHRRDLVNQLEQAIAKGDEQTAAEAAAKLAKLKLSCSVLSFSSQIVAEPKKLSKTFEVSKNNPLEKENTQNKEINVSKKETKIDNLSQIQKNGSNDNRLNEKPFIKSSVQSPIPSTSKDIEPNPDQIIPISVWIEDKEAARGPIRLNVPRKFVVGDLKREAEASLGLEIRLQRWIIGRTLCSNDNTPLTLLAGPDLVAPFYLCLVESETKTIGAQEQIKTANKSTASPTKDEEKKLNSGDFYIELMKLEQQALVPNTEVFECGVCIEECAVGAGAVLRECIHTFCRECLRDVIRHCEEAVVSCPAIGCPGVLQEREIRALLTSEEYEKWLARGLAAAESGTRNAFHCRTRDCAGWAFCEPGVRRFPCPVCKHTNCLPCQAVHEGETCERYQEKLRQAVTAVEANQTDEGTQALLKALIDRGEALECPECKAIITKKWGCDWIKCSACKTEICWVTKGRRWGPGGKGDTSGGCRCGIDGKRCHPSCGYCH</sequence>
<keyword evidence="7" id="KW-0833">Ubl conjugation pathway</keyword>
<dbReference type="Gene3D" id="1.20.120.1750">
    <property type="match status" value="1"/>
</dbReference>
<feature type="domain" description="RING-type" evidence="14">
    <location>
        <begin position="1397"/>
        <end position="1439"/>
    </location>
</feature>
<dbReference type="PROSITE" id="PS51873">
    <property type="entry name" value="TRIAD"/>
    <property type="match status" value="1"/>
</dbReference>
<name>A0A8J9VGS9_9NEOP</name>
<keyword evidence="10" id="KW-0496">Mitochondrion</keyword>
<dbReference type="InterPro" id="IPR044066">
    <property type="entry name" value="TRIAD_supradom"/>
</dbReference>
<dbReference type="InterPro" id="IPR047558">
    <property type="entry name" value="BRcat_RBR_HOIL1"/>
</dbReference>
<evidence type="ECO:0000256" key="5">
    <source>
        <dbReference type="ARBA" id="ARBA00022737"/>
    </source>
</evidence>
<reference evidence="16" key="1">
    <citation type="submission" date="2021-12" db="EMBL/GenBank/DDBJ databases">
        <authorList>
            <person name="Martin H S."/>
        </authorList>
    </citation>
    <scope>NUCLEOTIDE SEQUENCE</scope>
</reference>